<dbReference type="AlphaFoldDB" id="A0A453DS93"/>
<reference evidence="13" key="4">
    <citation type="submission" date="2019-03" db="UniProtKB">
        <authorList>
            <consortium name="EnsemblPlants"/>
        </authorList>
    </citation>
    <scope>IDENTIFICATION</scope>
</reference>
<dbReference type="InterPro" id="IPR013010">
    <property type="entry name" value="Znf_SIAH"/>
</dbReference>
<feature type="region of interest" description="Disordered" evidence="11">
    <location>
        <begin position="1"/>
        <end position="43"/>
    </location>
</feature>
<evidence type="ECO:0000259" key="12">
    <source>
        <dbReference type="PROSITE" id="PS51081"/>
    </source>
</evidence>
<dbReference type="CDD" id="cd16571">
    <property type="entry name" value="RING-HC_SIAHs"/>
    <property type="match status" value="1"/>
</dbReference>
<reference evidence="13" key="5">
    <citation type="journal article" date="2021" name="G3 (Bethesda)">
        <title>Aegilops tauschii genome assembly Aet v5.0 features greater sequence contiguity and improved annotation.</title>
        <authorList>
            <person name="Wang L."/>
            <person name="Zhu T."/>
            <person name="Rodriguez J.C."/>
            <person name="Deal K.R."/>
            <person name="Dubcovsky J."/>
            <person name="McGuire P.E."/>
            <person name="Lux T."/>
            <person name="Spannagl M."/>
            <person name="Mayer K.F.X."/>
            <person name="Baldrich P."/>
            <person name="Meyers B.C."/>
            <person name="Huo N."/>
            <person name="Gu Y.Q."/>
            <person name="Zhou H."/>
            <person name="Devos K.M."/>
            <person name="Bennetzen J.L."/>
            <person name="Unver T."/>
            <person name="Budak H."/>
            <person name="Gulick P.J."/>
            <person name="Galiba G."/>
            <person name="Kalapos B."/>
            <person name="Nelson D.R."/>
            <person name="Li P."/>
            <person name="You F.M."/>
            <person name="Luo M.C."/>
            <person name="Dvorak J."/>
        </authorList>
    </citation>
    <scope>NUCLEOTIDE SEQUENCE [LARGE SCALE GENOMIC DNA]</scope>
    <source>
        <strain evidence="13">cv. AL8/78</strain>
    </source>
</reference>
<organism evidence="13 14">
    <name type="scientific">Aegilops tauschii subsp. strangulata</name>
    <name type="common">Goatgrass</name>
    <dbReference type="NCBI Taxonomy" id="200361"/>
    <lineage>
        <taxon>Eukaryota</taxon>
        <taxon>Viridiplantae</taxon>
        <taxon>Streptophyta</taxon>
        <taxon>Embryophyta</taxon>
        <taxon>Tracheophyta</taxon>
        <taxon>Spermatophyta</taxon>
        <taxon>Magnoliopsida</taxon>
        <taxon>Liliopsida</taxon>
        <taxon>Poales</taxon>
        <taxon>Poaceae</taxon>
        <taxon>BOP clade</taxon>
        <taxon>Pooideae</taxon>
        <taxon>Triticodae</taxon>
        <taxon>Triticeae</taxon>
        <taxon>Triticinae</taxon>
        <taxon>Aegilops</taxon>
    </lineage>
</organism>
<protein>
    <recommendedName>
        <fullName evidence="4">RING-type E3 ubiquitin transferase</fullName>
        <ecNumber evidence="4">2.3.2.27</ecNumber>
    </recommendedName>
</protein>
<name>A0A453DS93_AEGTS</name>
<sequence length="355" mass="38741">QSSAAVASSPNSSLRCSRRAQSTVGKGAAALFNPSSSPSDRRSNGDLGFLSAGIQGVKLCCTFNCNIKRVLVAMDGGTSSKRRVGAPGEGQSSCKRQNATMGMDTLDCPVCFHPLRPPIYQCSVGHFVCSSCRPKLVRNKCHLCSAETTFKRCLGMERLMESVTVACSNANYGCAQKLTYYQREEHEDACPSAPCFCPASSCSFAGPIDALLEHSASQHKWPCTTIKYSEDVKFCLEPGLHFLRIKDREIFLLNVALEPFGHAISVVCIQPKATNSKFKCRMSYGSFLTDYYQISVYKIRSSSLSDGLPKGYNLILPKDEIANNGKVTLLTFSIDDPNPKVKVREPICLKPVRGV</sequence>
<comment type="catalytic activity">
    <reaction evidence="1">
        <text>S-ubiquitinyl-[E2 ubiquitin-conjugating enzyme]-L-cysteine + [acceptor protein]-L-lysine = [E2 ubiquitin-conjugating enzyme]-L-cysteine + N(6)-ubiquitinyl-[acceptor protein]-L-lysine.</text>
        <dbReference type="EC" id="2.3.2.27"/>
    </reaction>
</comment>
<dbReference type="Pfam" id="PF21362">
    <property type="entry name" value="Sina_RING"/>
    <property type="match status" value="1"/>
</dbReference>
<reference evidence="14" key="2">
    <citation type="journal article" date="2017" name="Nat. Plants">
        <title>The Aegilops tauschii genome reveals multiple impacts of transposons.</title>
        <authorList>
            <person name="Zhao G."/>
            <person name="Zou C."/>
            <person name="Li K."/>
            <person name="Wang K."/>
            <person name="Li T."/>
            <person name="Gao L."/>
            <person name="Zhang X."/>
            <person name="Wang H."/>
            <person name="Yang Z."/>
            <person name="Liu X."/>
            <person name="Jiang W."/>
            <person name="Mao L."/>
            <person name="Kong X."/>
            <person name="Jiao Y."/>
            <person name="Jia J."/>
        </authorList>
    </citation>
    <scope>NUCLEOTIDE SEQUENCE [LARGE SCALE GENOMIC DNA]</scope>
    <source>
        <strain evidence="14">cv. AL8/78</strain>
    </source>
</reference>
<keyword evidence="7 10" id="KW-0863">Zinc-finger</keyword>
<evidence type="ECO:0000256" key="8">
    <source>
        <dbReference type="ARBA" id="ARBA00022786"/>
    </source>
</evidence>
<keyword evidence="14" id="KW-1185">Reference proteome</keyword>
<evidence type="ECO:0000256" key="7">
    <source>
        <dbReference type="ARBA" id="ARBA00022771"/>
    </source>
</evidence>
<dbReference type="Pfam" id="PF21361">
    <property type="entry name" value="Sina_ZnF"/>
    <property type="match status" value="1"/>
</dbReference>
<evidence type="ECO:0000256" key="4">
    <source>
        <dbReference type="ARBA" id="ARBA00012483"/>
    </source>
</evidence>
<dbReference type="GO" id="GO:0005737">
    <property type="term" value="C:cytoplasm"/>
    <property type="evidence" value="ECO:0007669"/>
    <property type="project" value="TreeGrafter"/>
</dbReference>
<evidence type="ECO:0000256" key="9">
    <source>
        <dbReference type="ARBA" id="ARBA00022833"/>
    </source>
</evidence>
<dbReference type="EC" id="2.3.2.27" evidence="4"/>
<comment type="pathway">
    <text evidence="2">Protein modification; protein ubiquitination.</text>
</comment>
<keyword evidence="6" id="KW-0479">Metal-binding</keyword>
<evidence type="ECO:0000256" key="11">
    <source>
        <dbReference type="SAM" id="MobiDB-lite"/>
    </source>
</evidence>
<evidence type="ECO:0000256" key="6">
    <source>
        <dbReference type="ARBA" id="ARBA00022723"/>
    </source>
</evidence>
<evidence type="ECO:0000256" key="3">
    <source>
        <dbReference type="ARBA" id="ARBA00009119"/>
    </source>
</evidence>
<proteinExistence type="inferred from homology"/>
<dbReference type="EnsemblPlants" id="AET3Gv20057400.3">
    <property type="protein sequence ID" value="AET3Gv20057400.3"/>
    <property type="gene ID" value="AET3Gv20057400"/>
</dbReference>
<dbReference type="UniPathway" id="UPA00143"/>
<evidence type="ECO:0000256" key="10">
    <source>
        <dbReference type="PROSITE-ProRule" id="PRU00455"/>
    </source>
</evidence>
<comment type="similarity">
    <text evidence="3">Belongs to the SINA (Seven in absentia) family.</text>
</comment>
<dbReference type="SUPFAM" id="SSF49599">
    <property type="entry name" value="TRAF domain-like"/>
    <property type="match status" value="1"/>
</dbReference>
<reference evidence="13" key="3">
    <citation type="journal article" date="2017" name="Nature">
        <title>Genome sequence of the progenitor of the wheat D genome Aegilops tauschii.</title>
        <authorList>
            <person name="Luo M.C."/>
            <person name="Gu Y.Q."/>
            <person name="Puiu D."/>
            <person name="Wang H."/>
            <person name="Twardziok S.O."/>
            <person name="Deal K.R."/>
            <person name="Huo N."/>
            <person name="Zhu T."/>
            <person name="Wang L."/>
            <person name="Wang Y."/>
            <person name="McGuire P.E."/>
            <person name="Liu S."/>
            <person name="Long H."/>
            <person name="Ramasamy R.K."/>
            <person name="Rodriguez J.C."/>
            <person name="Van S.L."/>
            <person name="Yuan L."/>
            <person name="Wang Z."/>
            <person name="Xia Z."/>
            <person name="Xiao L."/>
            <person name="Anderson O.D."/>
            <person name="Ouyang S."/>
            <person name="Liang Y."/>
            <person name="Zimin A.V."/>
            <person name="Pertea G."/>
            <person name="Qi P."/>
            <person name="Bennetzen J.L."/>
            <person name="Dai X."/>
            <person name="Dawson M.W."/>
            <person name="Muller H.G."/>
            <person name="Kugler K."/>
            <person name="Rivarola-Duarte L."/>
            <person name="Spannagl M."/>
            <person name="Mayer K.F.X."/>
            <person name="Lu F.H."/>
            <person name="Bevan M.W."/>
            <person name="Leroy P."/>
            <person name="Li P."/>
            <person name="You F.M."/>
            <person name="Sun Q."/>
            <person name="Liu Z."/>
            <person name="Lyons E."/>
            <person name="Wicker T."/>
            <person name="Salzberg S.L."/>
            <person name="Devos K.M."/>
            <person name="Dvorak J."/>
        </authorList>
    </citation>
    <scope>NUCLEOTIDE SEQUENCE [LARGE SCALE GENOMIC DNA]</scope>
    <source>
        <strain evidence="13">cv. AL8/78</strain>
    </source>
</reference>
<reference evidence="14" key="1">
    <citation type="journal article" date="2014" name="Science">
        <title>Ancient hybridizations among the ancestral genomes of bread wheat.</title>
        <authorList>
            <consortium name="International Wheat Genome Sequencing Consortium,"/>
            <person name="Marcussen T."/>
            <person name="Sandve S.R."/>
            <person name="Heier L."/>
            <person name="Spannagl M."/>
            <person name="Pfeifer M."/>
            <person name="Jakobsen K.S."/>
            <person name="Wulff B.B."/>
            <person name="Steuernagel B."/>
            <person name="Mayer K.F."/>
            <person name="Olsen O.A."/>
        </authorList>
    </citation>
    <scope>NUCLEOTIDE SEQUENCE [LARGE SCALE GENOMIC DNA]</scope>
    <source>
        <strain evidence="14">cv. AL8/78</strain>
    </source>
</reference>
<evidence type="ECO:0000313" key="14">
    <source>
        <dbReference type="Proteomes" id="UP000015105"/>
    </source>
</evidence>
<dbReference type="Gramene" id="AET3Gv20057400.3">
    <property type="protein sequence ID" value="AET3Gv20057400.3"/>
    <property type="gene ID" value="AET3Gv20057400"/>
</dbReference>
<evidence type="ECO:0000256" key="2">
    <source>
        <dbReference type="ARBA" id="ARBA00004906"/>
    </source>
</evidence>
<dbReference type="InterPro" id="IPR013083">
    <property type="entry name" value="Znf_RING/FYVE/PHD"/>
</dbReference>
<keyword evidence="5" id="KW-0808">Transferase</keyword>
<evidence type="ECO:0000256" key="5">
    <source>
        <dbReference type="ARBA" id="ARBA00022679"/>
    </source>
</evidence>
<dbReference type="GO" id="GO:0008270">
    <property type="term" value="F:zinc ion binding"/>
    <property type="evidence" value="ECO:0007669"/>
    <property type="project" value="UniProtKB-KW"/>
</dbReference>
<dbReference type="Proteomes" id="UP000015105">
    <property type="component" value="Chromosome 3D"/>
</dbReference>
<evidence type="ECO:0000256" key="1">
    <source>
        <dbReference type="ARBA" id="ARBA00000900"/>
    </source>
</evidence>
<accession>A0A453DS93</accession>
<evidence type="ECO:0000313" key="13">
    <source>
        <dbReference type="EnsemblPlants" id="AET3Gv20057400.3"/>
    </source>
</evidence>
<dbReference type="PROSITE" id="PS51081">
    <property type="entry name" value="ZF_SIAH"/>
    <property type="match status" value="1"/>
</dbReference>
<dbReference type="Gene3D" id="3.30.40.10">
    <property type="entry name" value="Zinc/RING finger domain, C3HC4 (zinc finger)"/>
    <property type="match status" value="1"/>
</dbReference>
<keyword evidence="8" id="KW-0833">Ubl conjugation pathway</keyword>
<dbReference type="InterPro" id="IPR049548">
    <property type="entry name" value="Sina-like_RING"/>
</dbReference>
<dbReference type="PANTHER" id="PTHR10315:SF104">
    <property type="entry name" value="RING-TYPE E3 UBIQUITIN TRANSFERASE"/>
    <property type="match status" value="1"/>
</dbReference>
<feature type="compositionally biased region" description="Low complexity" evidence="11">
    <location>
        <begin position="1"/>
        <end position="13"/>
    </location>
</feature>
<feature type="domain" description="SIAH-type" evidence="12">
    <location>
        <begin position="162"/>
        <end position="220"/>
    </location>
</feature>
<dbReference type="STRING" id="200361.A0A453DS93"/>
<dbReference type="GO" id="GO:0061630">
    <property type="term" value="F:ubiquitin protein ligase activity"/>
    <property type="evidence" value="ECO:0007669"/>
    <property type="project" value="UniProtKB-EC"/>
</dbReference>
<dbReference type="GO" id="GO:0016567">
    <property type="term" value="P:protein ubiquitination"/>
    <property type="evidence" value="ECO:0007669"/>
    <property type="project" value="UniProtKB-UniPathway"/>
</dbReference>
<keyword evidence="9" id="KW-0862">Zinc</keyword>
<dbReference type="InterPro" id="IPR052088">
    <property type="entry name" value="E3_ubiquitin-ligase_SINA"/>
</dbReference>
<dbReference type="PANTHER" id="PTHR10315">
    <property type="entry name" value="E3 UBIQUITIN PROTEIN LIGASE SIAH"/>
    <property type="match status" value="1"/>
</dbReference>